<feature type="domain" description="Mce/MlaD" evidence="1">
    <location>
        <begin position="29"/>
        <end position="108"/>
    </location>
</feature>
<gene>
    <name evidence="2" type="ORF">UFOPK3522_00711</name>
</gene>
<name>A0A6J5ZI85_9ZZZZ</name>
<evidence type="ECO:0000259" key="1">
    <source>
        <dbReference type="Pfam" id="PF02470"/>
    </source>
</evidence>
<protein>
    <submittedName>
        <fullName evidence="2">Unannotated protein</fullName>
    </submittedName>
</protein>
<sequence>MKPARVVTLLVAAVAVVLAAVVLFGGSSNPTYVLTFQTAGQLVKDNDVQVGGRRVGKVSAIELTADNQANVTIEVQEPYAPLHEGTTAIMRATSLSGVANRYIALTPGPQNAPLINEGETIPVDQTTTIVDLDQLFNTLDPETTQGLAQVIQGFGTWYRRRGVDARRGLPYLSPALNSTIGLIEKINSDQPALEQMVQNTSSVVGTLAAEGPTLTNLVTNANISLGAIGDENESLAEALQYLPQTLRRGSTTFVNLRTTLGAVDQLVAVSLPATKNLAPFLTDLDPLLKQAKPTITDLSLTVSKPGKNNDFTSLMQDAPALNSGAQKAFPASIKAINDSLPTLSYARPYAPEFVGFLRDFGQSTANYDANGHYARASPAFGAFNYNGSSLDYLGVNRDAWEQNGPSIVPRCPGAASQAPPDGSAPWQAPLYPSTTTLIGCNPAIVPPGSW</sequence>
<dbReference type="PANTHER" id="PTHR33371:SF4">
    <property type="entry name" value="INTERMEMBRANE PHOSPHOLIPID TRANSPORT SYSTEM BINDING PROTEIN MLAD"/>
    <property type="match status" value="1"/>
</dbReference>
<reference evidence="2" key="1">
    <citation type="submission" date="2020-05" db="EMBL/GenBank/DDBJ databases">
        <authorList>
            <person name="Chiriac C."/>
            <person name="Salcher M."/>
            <person name="Ghai R."/>
            <person name="Kavagutti S V."/>
        </authorList>
    </citation>
    <scope>NUCLEOTIDE SEQUENCE</scope>
</reference>
<evidence type="ECO:0000313" key="2">
    <source>
        <dbReference type="EMBL" id="CAB4342341.1"/>
    </source>
</evidence>
<organism evidence="2">
    <name type="scientific">freshwater metagenome</name>
    <dbReference type="NCBI Taxonomy" id="449393"/>
    <lineage>
        <taxon>unclassified sequences</taxon>
        <taxon>metagenomes</taxon>
        <taxon>ecological metagenomes</taxon>
    </lineage>
</organism>
<dbReference type="Pfam" id="PF02470">
    <property type="entry name" value="MlaD"/>
    <property type="match status" value="1"/>
</dbReference>
<accession>A0A6J5ZI85</accession>
<dbReference type="InterPro" id="IPR052336">
    <property type="entry name" value="MlaD_Phospholipid_Transporter"/>
</dbReference>
<dbReference type="EMBL" id="CAESAO010000047">
    <property type="protein sequence ID" value="CAB4342341.1"/>
    <property type="molecule type" value="Genomic_DNA"/>
</dbReference>
<dbReference type="AlphaFoldDB" id="A0A6J5ZI85"/>
<proteinExistence type="predicted"/>
<dbReference type="PANTHER" id="PTHR33371">
    <property type="entry name" value="INTERMEMBRANE PHOSPHOLIPID TRANSPORT SYSTEM BINDING PROTEIN MLAD-RELATED"/>
    <property type="match status" value="1"/>
</dbReference>
<dbReference type="InterPro" id="IPR003399">
    <property type="entry name" value="Mce/MlaD"/>
</dbReference>